<feature type="transmembrane region" description="Helical" evidence="1">
    <location>
        <begin position="56"/>
        <end position="75"/>
    </location>
</feature>
<dbReference type="Proteomes" id="UP000886858">
    <property type="component" value="Unassembled WGS sequence"/>
</dbReference>
<keyword evidence="1" id="KW-0472">Membrane</keyword>
<evidence type="ECO:0000256" key="1">
    <source>
        <dbReference type="SAM" id="Phobius"/>
    </source>
</evidence>
<feature type="transmembrane region" description="Helical" evidence="1">
    <location>
        <begin position="87"/>
        <end position="110"/>
    </location>
</feature>
<feature type="transmembrane region" description="Helical" evidence="1">
    <location>
        <begin position="7"/>
        <end position="26"/>
    </location>
</feature>
<proteinExistence type="predicted"/>
<dbReference type="AlphaFoldDB" id="A0A9D2KZY4"/>
<evidence type="ECO:0000313" key="3">
    <source>
        <dbReference type="Proteomes" id="UP000886858"/>
    </source>
</evidence>
<accession>A0A9D2KZY4</accession>
<feature type="transmembrane region" description="Helical" evidence="1">
    <location>
        <begin position="209"/>
        <end position="230"/>
    </location>
</feature>
<comment type="caution">
    <text evidence="2">The sequence shown here is derived from an EMBL/GenBank/DDBJ whole genome shotgun (WGS) entry which is preliminary data.</text>
</comment>
<feature type="transmembrane region" description="Helical" evidence="1">
    <location>
        <begin position="312"/>
        <end position="331"/>
    </location>
</feature>
<feature type="transmembrane region" description="Helical" evidence="1">
    <location>
        <begin position="368"/>
        <end position="386"/>
    </location>
</feature>
<evidence type="ECO:0000313" key="2">
    <source>
        <dbReference type="EMBL" id="HJA92819.1"/>
    </source>
</evidence>
<gene>
    <name evidence="2" type="ORF">H9717_06840</name>
</gene>
<protein>
    <submittedName>
        <fullName evidence="2">Uncharacterized protein</fullName>
    </submittedName>
</protein>
<reference evidence="2" key="1">
    <citation type="journal article" date="2021" name="PeerJ">
        <title>Extensive microbial diversity within the chicken gut microbiome revealed by metagenomics and culture.</title>
        <authorList>
            <person name="Gilroy R."/>
            <person name="Ravi A."/>
            <person name="Getino M."/>
            <person name="Pursley I."/>
            <person name="Horton D.L."/>
            <person name="Alikhan N.F."/>
            <person name="Baker D."/>
            <person name="Gharbi K."/>
            <person name="Hall N."/>
            <person name="Watson M."/>
            <person name="Adriaenssens E.M."/>
            <person name="Foster-Nyarko E."/>
            <person name="Jarju S."/>
            <person name="Secka A."/>
            <person name="Antonio M."/>
            <person name="Oren A."/>
            <person name="Chaudhuri R.R."/>
            <person name="La Ragione R."/>
            <person name="Hildebrand F."/>
            <person name="Pallen M.J."/>
        </authorList>
    </citation>
    <scope>NUCLEOTIDE SEQUENCE</scope>
    <source>
        <strain evidence="2">CHK179-7159</strain>
    </source>
</reference>
<dbReference type="EMBL" id="DWYY01000072">
    <property type="protein sequence ID" value="HJA92819.1"/>
    <property type="molecule type" value="Genomic_DNA"/>
</dbReference>
<sequence>MKLGKKEIVTIIVFNILLIVYGLIHINEMYGLTIGVDDFGYIGMAEYFNGIKWDNLFSNISYYSFGYSFLLYFIIKIFSTPISIFRAIIVLNVILVAISYNISIFVFSRLNPEGKTWHTIVECFCVSFYSSVFIYTNFALTESLLYFLFWLLLFLLLRIPDNNILGYILEALVFVYAFFVHQRCIMLFLAVAVFFCIKIRRKEVKISRVLIFITFLFIFLGAGLFLKNFITSNLYNSNEAVEVNNVSGQVKKIDYLFTWEGICVFVSGFIAKYFYLLVSSFLTVGMGTYILIKRTIGCFTNNRRRSEDVVAVFILCSFIFTMLLQAFFLIYPNRFDMVIYGRYVEFLIIPVLLFGIDGLYKYMKYKSFFLLYVLTAICSQAVKYLFRKFDLKPGISYLAPGVFSLFSKNKDLCEATDIAVITVFVVSFLACAIHWICKHYFQKSGFFICLILCVLLWGYNISDTWKLILEDQRTLYEEYLPMAEILKESDKNIGFIVDEAESDEKRIRAIQFFIGSREIERLDPNKLDNYSDRYIILISKGTNTYSKIDKGKIIFQNYRYVLVEA</sequence>
<feature type="transmembrane region" description="Helical" evidence="1">
    <location>
        <begin position="337"/>
        <end position="356"/>
    </location>
</feature>
<feature type="transmembrane region" description="Helical" evidence="1">
    <location>
        <begin position="273"/>
        <end position="292"/>
    </location>
</feature>
<feature type="transmembrane region" description="Helical" evidence="1">
    <location>
        <begin position="444"/>
        <end position="462"/>
    </location>
</feature>
<keyword evidence="1" id="KW-0812">Transmembrane</keyword>
<feature type="transmembrane region" description="Helical" evidence="1">
    <location>
        <begin position="116"/>
        <end position="136"/>
    </location>
</feature>
<feature type="transmembrane region" description="Helical" evidence="1">
    <location>
        <begin position="171"/>
        <end position="197"/>
    </location>
</feature>
<name>A0A9D2KZY4_9FIRM</name>
<organism evidence="2 3">
    <name type="scientific">Candidatus Eisenbergiella merdipullorum</name>
    <dbReference type="NCBI Taxonomy" id="2838553"/>
    <lineage>
        <taxon>Bacteria</taxon>
        <taxon>Bacillati</taxon>
        <taxon>Bacillota</taxon>
        <taxon>Clostridia</taxon>
        <taxon>Lachnospirales</taxon>
        <taxon>Lachnospiraceae</taxon>
        <taxon>Eisenbergiella</taxon>
    </lineage>
</organism>
<feature type="transmembrane region" description="Helical" evidence="1">
    <location>
        <begin position="143"/>
        <end position="159"/>
    </location>
</feature>
<reference evidence="2" key="2">
    <citation type="submission" date="2021-04" db="EMBL/GenBank/DDBJ databases">
        <authorList>
            <person name="Gilroy R."/>
        </authorList>
    </citation>
    <scope>NUCLEOTIDE SEQUENCE</scope>
    <source>
        <strain evidence="2">CHK179-7159</strain>
    </source>
</reference>
<feature type="transmembrane region" description="Helical" evidence="1">
    <location>
        <begin position="418"/>
        <end position="437"/>
    </location>
</feature>
<keyword evidence="1" id="KW-1133">Transmembrane helix</keyword>